<gene>
    <name evidence="1" type="ORF">OENI_1883</name>
</gene>
<evidence type="ECO:0000313" key="1">
    <source>
        <dbReference type="EMBL" id="VDB99347.1"/>
    </source>
</evidence>
<dbReference type="Proteomes" id="UP000294726">
    <property type="component" value="Chromosome"/>
</dbReference>
<evidence type="ECO:0000313" key="2">
    <source>
        <dbReference type="Proteomes" id="UP000294726"/>
    </source>
</evidence>
<sequence>MLVITNTESKNSIFLFFSYLLEHANRSINVKRRTNMELKRLIQLWNFIFYIHDQIYYL</sequence>
<proteinExistence type="predicted"/>
<accession>A0AAQ2UXA5</accession>
<protein>
    <submittedName>
        <fullName evidence="1">Uncharacterized protein</fullName>
    </submittedName>
</protein>
<name>A0AAQ2UXA5_OENOE</name>
<dbReference type="EMBL" id="LR031358">
    <property type="protein sequence ID" value="VDB99347.1"/>
    <property type="molecule type" value="Genomic_DNA"/>
</dbReference>
<organism evidence="1 2">
    <name type="scientific">Oenococcus oeni</name>
    <name type="common">Leuconostoc oenos</name>
    <dbReference type="NCBI Taxonomy" id="1247"/>
    <lineage>
        <taxon>Bacteria</taxon>
        <taxon>Bacillati</taxon>
        <taxon>Bacillota</taxon>
        <taxon>Bacilli</taxon>
        <taxon>Lactobacillales</taxon>
        <taxon>Lactobacillaceae</taxon>
        <taxon>Oenococcus</taxon>
    </lineage>
</organism>
<dbReference type="AlphaFoldDB" id="A0AAQ2UXA5"/>
<reference evidence="1 2" key="1">
    <citation type="submission" date="2018-08" db="EMBL/GenBank/DDBJ databases">
        <authorList>
            <person name="Lorentzen P. G. S. M."/>
        </authorList>
    </citation>
    <scope>NUCLEOTIDE SEQUENCE [LARGE SCALE GENOMIC DNA]</scope>
    <source>
        <strain evidence="1 2">CRBO_1381</strain>
    </source>
</reference>